<reference evidence="3" key="1">
    <citation type="journal article" date="2022" name="G3 (Bethesda)">
        <title>High quality genome of the basidiomycete yeast Dioszegia hungarica PDD-24b-2 isolated from cloud water.</title>
        <authorList>
            <person name="Jarrige D."/>
            <person name="Haridas S."/>
            <person name="Bleykasten-Grosshans C."/>
            <person name="Joly M."/>
            <person name="Nadalig T."/>
            <person name="Sancelme M."/>
            <person name="Vuilleumier S."/>
            <person name="Grigoriev I.V."/>
            <person name="Amato P."/>
            <person name="Bringel F."/>
        </authorList>
    </citation>
    <scope>NUCLEOTIDE SEQUENCE</scope>
    <source>
        <strain evidence="3">PDD-24b-2</strain>
    </source>
</reference>
<feature type="compositionally biased region" description="Basic and acidic residues" evidence="2">
    <location>
        <begin position="47"/>
        <end position="66"/>
    </location>
</feature>
<proteinExistence type="predicted"/>
<dbReference type="Proteomes" id="UP001164286">
    <property type="component" value="Unassembled WGS sequence"/>
</dbReference>
<evidence type="ECO:0000313" key="3">
    <source>
        <dbReference type="EMBL" id="KAI9635718.1"/>
    </source>
</evidence>
<feature type="region of interest" description="Disordered" evidence="2">
    <location>
        <begin position="1"/>
        <end position="112"/>
    </location>
</feature>
<accession>A0AA38H8C6</accession>
<protein>
    <submittedName>
        <fullName evidence="3">Uncharacterized protein</fullName>
    </submittedName>
</protein>
<keyword evidence="4" id="KW-1185">Reference proteome</keyword>
<evidence type="ECO:0000256" key="1">
    <source>
        <dbReference type="SAM" id="Coils"/>
    </source>
</evidence>
<organism evidence="3 4">
    <name type="scientific">Dioszegia hungarica</name>
    <dbReference type="NCBI Taxonomy" id="4972"/>
    <lineage>
        <taxon>Eukaryota</taxon>
        <taxon>Fungi</taxon>
        <taxon>Dikarya</taxon>
        <taxon>Basidiomycota</taxon>
        <taxon>Agaricomycotina</taxon>
        <taxon>Tremellomycetes</taxon>
        <taxon>Tremellales</taxon>
        <taxon>Bulleribasidiaceae</taxon>
        <taxon>Dioszegia</taxon>
    </lineage>
</organism>
<gene>
    <name evidence="3" type="ORF">MKK02DRAFT_44416</name>
</gene>
<dbReference type="AlphaFoldDB" id="A0AA38H8C6"/>
<dbReference type="GeneID" id="77732124"/>
<feature type="compositionally biased region" description="Acidic residues" evidence="2">
    <location>
        <begin position="14"/>
        <end position="30"/>
    </location>
</feature>
<evidence type="ECO:0000256" key="2">
    <source>
        <dbReference type="SAM" id="MobiDB-lite"/>
    </source>
</evidence>
<feature type="compositionally biased region" description="Polar residues" evidence="2">
    <location>
        <begin position="1"/>
        <end position="10"/>
    </location>
</feature>
<name>A0AA38H8C6_9TREE</name>
<evidence type="ECO:0000313" key="4">
    <source>
        <dbReference type="Proteomes" id="UP001164286"/>
    </source>
</evidence>
<dbReference type="RefSeq" id="XP_052945495.1">
    <property type="nucleotide sequence ID" value="XM_053092919.1"/>
</dbReference>
<feature type="coiled-coil region" evidence="1">
    <location>
        <begin position="154"/>
        <end position="219"/>
    </location>
</feature>
<sequence length="227" mass="25646">MLSSPSTVSSALPEPDELDEDEEEEEEEEPPFSQMMKEFCQQQTRGRTLEAEKEVADERETKRARTEPTSSFTDSNTTPLQIPSTFPITPGHSDPLPQTPPTAQPEPALSSSAQAVALMPSSQVTVDALDAKIAKFEAIANERQREWNLRIMAANDMEDEVGNAKQFYEQLLEQQKKLADEVQESHRIMAAARRDVFKYKTMKEEWESLAKRMREIEGEVKEEGAAQ</sequence>
<keyword evidence="1" id="KW-0175">Coiled coil</keyword>
<dbReference type="EMBL" id="JAKWFO010000005">
    <property type="protein sequence ID" value="KAI9635718.1"/>
    <property type="molecule type" value="Genomic_DNA"/>
</dbReference>
<comment type="caution">
    <text evidence="3">The sequence shown here is derived from an EMBL/GenBank/DDBJ whole genome shotgun (WGS) entry which is preliminary data.</text>
</comment>
<feature type="compositionally biased region" description="Polar residues" evidence="2">
    <location>
        <begin position="67"/>
        <end position="87"/>
    </location>
</feature>